<dbReference type="AlphaFoldDB" id="A0AAD1S5S1"/>
<dbReference type="Proteomes" id="UP001295444">
    <property type="component" value="Chromosome 05"/>
</dbReference>
<name>A0AAD1S5S1_PELCU</name>
<protein>
    <submittedName>
        <fullName evidence="2">Uncharacterized protein</fullName>
    </submittedName>
</protein>
<organism evidence="2 3">
    <name type="scientific">Pelobates cultripes</name>
    <name type="common">Western spadefoot toad</name>
    <dbReference type="NCBI Taxonomy" id="61616"/>
    <lineage>
        <taxon>Eukaryota</taxon>
        <taxon>Metazoa</taxon>
        <taxon>Chordata</taxon>
        <taxon>Craniata</taxon>
        <taxon>Vertebrata</taxon>
        <taxon>Euteleostomi</taxon>
        <taxon>Amphibia</taxon>
        <taxon>Batrachia</taxon>
        <taxon>Anura</taxon>
        <taxon>Pelobatoidea</taxon>
        <taxon>Pelobatidae</taxon>
        <taxon>Pelobates</taxon>
    </lineage>
</organism>
<gene>
    <name evidence="2" type="ORF">PECUL_23A013679</name>
</gene>
<evidence type="ECO:0000313" key="2">
    <source>
        <dbReference type="EMBL" id="CAH2293192.1"/>
    </source>
</evidence>
<sequence length="94" mass="10723">MQGVKYLRRRPELLVIDSVEFSNQSLTSRQDPTWEQPRRDWSEPGPTWSWRPLIEPEGGAAPSTGRLGPTGDWLLLLRGPDTSYKLQRTVPLPP</sequence>
<evidence type="ECO:0000313" key="3">
    <source>
        <dbReference type="Proteomes" id="UP001295444"/>
    </source>
</evidence>
<feature type="region of interest" description="Disordered" evidence="1">
    <location>
        <begin position="25"/>
        <end position="68"/>
    </location>
</feature>
<evidence type="ECO:0000256" key="1">
    <source>
        <dbReference type="SAM" id="MobiDB-lite"/>
    </source>
</evidence>
<accession>A0AAD1S5S1</accession>
<dbReference type="EMBL" id="OW240916">
    <property type="protein sequence ID" value="CAH2293192.1"/>
    <property type="molecule type" value="Genomic_DNA"/>
</dbReference>
<proteinExistence type="predicted"/>
<reference evidence="2" key="1">
    <citation type="submission" date="2022-03" db="EMBL/GenBank/DDBJ databases">
        <authorList>
            <person name="Alioto T."/>
            <person name="Alioto T."/>
            <person name="Gomez Garrido J."/>
        </authorList>
    </citation>
    <scope>NUCLEOTIDE SEQUENCE</scope>
</reference>
<keyword evidence="3" id="KW-1185">Reference proteome</keyword>